<comment type="caution">
    <text evidence="1">The sequence shown here is derived from an EMBL/GenBank/DDBJ whole genome shotgun (WGS) entry which is preliminary data.</text>
</comment>
<name>A0A2K3NF20_TRIPR</name>
<dbReference type="AlphaFoldDB" id="A0A2K3NF20"/>
<dbReference type="EMBL" id="ASHM01020379">
    <property type="protein sequence ID" value="PNY01648.1"/>
    <property type="molecule type" value="Genomic_DNA"/>
</dbReference>
<sequence length="76" mass="8412">MRRLGLEGDVEVANEVVSISRSETRGGSRARLGQLYRWFHYPSLEKDMCYYYPDAAKLGGAIMPGEGSTSARIAGR</sequence>
<gene>
    <name evidence="1" type="ORF">L195_g024949</name>
</gene>
<proteinExistence type="predicted"/>
<evidence type="ECO:0000313" key="1">
    <source>
        <dbReference type="EMBL" id="PNY01648.1"/>
    </source>
</evidence>
<accession>A0A2K3NF20</accession>
<organism evidence="1 2">
    <name type="scientific">Trifolium pratense</name>
    <name type="common">Red clover</name>
    <dbReference type="NCBI Taxonomy" id="57577"/>
    <lineage>
        <taxon>Eukaryota</taxon>
        <taxon>Viridiplantae</taxon>
        <taxon>Streptophyta</taxon>
        <taxon>Embryophyta</taxon>
        <taxon>Tracheophyta</taxon>
        <taxon>Spermatophyta</taxon>
        <taxon>Magnoliopsida</taxon>
        <taxon>eudicotyledons</taxon>
        <taxon>Gunneridae</taxon>
        <taxon>Pentapetalae</taxon>
        <taxon>rosids</taxon>
        <taxon>fabids</taxon>
        <taxon>Fabales</taxon>
        <taxon>Fabaceae</taxon>
        <taxon>Papilionoideae</taxon>
        <taxon>50 kb inversion clade</taxon>
        <taxon>NPAAA clade</taxon>
        <taxon>Hologalegina</taxon>
        <taxon>IRL clade</taxon>
        <taxon>Trifolieae</taxon>
        <taxon>Trifolium</taxon>
    </lineage>
</organism>
<reference evidence="1 2" key="1">
    <citation type="journal article" date="2014" name="Am. J. Bot.">
        <title>Genome assembly and annotation for red clover (Trifolium pratense; Fabaceae).</title>
        <authorList>
            <person name="Istvanek J."/>
            <person name="Jaros M."/>
            <person name="Krenek A."/>
            <person name="Repkova J."/>
        </authorList>
    </citation>
    <scope>NUCLEOTIDE SEQUENCE [LARGE SCALE GENOMIC DNA]</scope>
    <source>
        <strain evidence="2">cv. Tatra</strain>
        <tissue evidence="1">Young leaves</tissue>
    </source>
</reference>
<protein>
    <submittedName>
        <fullName evidence="1">Uncharacterized protein</fullName>
    </submittedName>
</protein>
<dbReference type="Proteomes" id="UP000236291">
    <property type="component" value="Unassembled WGS sequence"/>
</dbReference>
<evidence type="ECO:0000313" key="2">
    <source>
        <dbReference type="Proteomes" id="UP000236291"/>
    </source>
</evidence>
<reference evidence="1 2" key="2">
    <citation type="journal article" date="2017" name="Front. Plant Sci.">
        <title>Gene Classification and Mining of Molecular Markers Useful in Red Clover (Trifolium pratense) Breeding.</title>
        <authorList>
            <person name="Istvanek J."/>
            <person name="Dluhosova J."/>
            <person name="Dluhos P."/>
            <person name="Patkova L."/>
            <person name="Nedelnik J."/>
            <person name="Repkova J."/>
        </authorList>
    </citation>
    <scope>NUCLEOTIDE SEQUENCE [LARGE SCALE GENOMIC DNA]</scope>
    <source>
        <strain evidence="2">cv. Tatra</strain>
        <tissue evidence="1">Young leaves</tissue>
    </source>
</reference>